<dbReference type="InterPro" id="IPR006311">
    <property type="entry name" value="TAT_signal"/>
</dbReference>
<gene>
    <name evidence="1" type="ORF">G1H10_31400</name>
</gene>
<evidence type="ECO:0008006" key="3">
    <source>
        <dbReference type="Google" id="ProtNLM"/>
    </source>
</evidence>
<dbReference type="PROSITE" id="PS51318">
    <property type="entry name" value="TAT"/>
    <property type="match status" value="1"/>
</dbReference>
<keyword evidence="2" id="KW-1185">Reference proteome</keyword>
<evidence type="ECO:0000313" key="1">
    <source>
        <dbReference type="EMBL" id="NEE04678.1"/>
    </source>
</evidence>
<name>A0A6L9SJ11_9ACTN</name>
<organism evidence="1 2">
    <name type="scientific">Phytoactinopolyspora halotolerans</name>
    <dbReference type="NCBI Taxonomy" id="1981512"/>
    <lineage>
        <taxon>Bacteria</taxon>
        <taxon>Bacillati</taxon>
        <taxon>Actinomycetota</taxon>
        <taxon>Actinomycetes</taxon>
        <taxon>Jiangellales</taxon>
        <taxon>Jiangellaceae</taxon>
        <taxon>Phytoactinopolyspora</taxon>
    </lineage>
</organism>
<accession>A0A6L9SJ11</accession>
<dbReference type="AlphaFoldDB" id="A0A6L9SJ11"/>
<sequence>MEPNGMDRRNFLRTASAGLIAIPSALTWMAGAASPSTRSSVALTDDGEVDEPALSVLVNAADEIGSGALRSDVGAGSPRSQARTIRRLVAPFVSPRSQHHHSGAFVDSILERLRVLERQQHDNGTFTIGNIQSPPDTGFLIEDLGVMVSLLRVDDHPRRRALAQPIERMMRRAGSGLVNGGVHTPNHRWKIVSALARINDVRPDAAYVQRIDDWLAEGIDQFPDAMYSERSPTYAAEVTNLSLLAAAWVLDRPELLDGVRRNLEMYLYLTEENGEVEAIHSRRQDQDHRLKYVRDFYLQYREFALRDHDGRFTAVVKGIEQRDAGHLGDAFANVLERPELIAVLPEPSELPTDYAEFFPSAQLARVRRGTTSASVFGGTDWYHDGEQTHLFNRIGSGISTNPTFLKLRRGEAVLEAVRMSPVFFSMGHFRSNGLEVVDDGVYRLHNELAIPYALPLPDEHRREDGDYRHTNSIDGRYFSKLDFPNRPHHFVTLRSQVLVTEVTGGFDLDFTVDETDDVNVTIELSFRSGGELTGVESLDDDGAYRLLGGHGSYRVGDDVITFGPGNDTGVVDMASGEQYSVHNGNLPPLSDTRVYITGVTPFEHRLEIRFE</sequence>
<dbReference type="RefSeq" id="WP_163745222.1">
    <property type="nucleotide sequence ID" value="NZ_JAAGOA010000039.1"/>
</dbReference>
<protein>
    <recommendedName>
        <fullName evidence="3">Heparin-sulfate lyase N-terminal domain-containing protein</fullName>
    </recommendedName>
</protein>
<proteinExistence type="predicted"/>
<reference evidence="1 2" key="1">
    <citation type="submission" date="2020-02" db="EMBL/GenBank/DDBJ databases">
        <authorList>
            <person name="Li X.-J."/>
            <person name="Han X.-M."/>
        </authorList>
    </citation>
    <scope>NUCLEOTIDE SEQUENCE [LARGE SCALE GENOMIC DNA]</scope>
    <source>
        <strain evidence="1 2">CCTCC AB 2017055</strain>
    </source>
</reference>
<comment type="caution">
    <text evidence="1">The sequence shown here is derived from an EMBL/GenBank/DDBJ whole genome shotgun (WGS) entry which is preliminary data.</text>
</comment>
<evidence type="ECO:0000313" key="2">
    <source>
        <dbReference type="Proteomes" id="UP000475214"/>
    </source>
</evidence>
<dbReference type="Proteomes" id="UP000475214">
    <property type="component" value="Unassembled WGS sequence"/>
</dbReference>
<dbReference type="EMBL" id="JAAGOA010000039">
    <property type="protein sequence ID" value="NEE04678.1"/>
    <property type="molecule type" value="Genomic_DNA"/>
</dbReference>